<reference evidence="2 4" key="1">
    <citation type="journal article" date="2011" name="Nature">
        <title>The Medicago genome provides insight into the evolution of rhizobial symbioses.</title>
        <authorList>
            <person name="Young N.D."/>
            <person name="Debelle F."/>
            <person name="Oldroyd G.E."/>
            <person name="Geurts R."/>
            <person name="Cannon S.B."/>
            <person name="Udvardi M.K."/>
            <person name="Benedito V.A."/>
            <person name="Mayer K.F."/>
            <person name="Gouzy J."/>
            <person name="Schoof H."/>
            <person name="Van de Peer Y."/>
            <person name="Proost S."/>
            <person name="Cook D.R."/>
            <person name="Meyers B.C."/>
            <person name="Spannagl M."/>
            <person name="Cheung F."/>
            <person name="De Mita S."/>
            <person name="Krishnakumar V."/>
            <person name="Gundlach H."/>
            <person name="Zhou S."/>
            <person name="Mudge J."/>
            <person name="Bharti A.K."/>
            <person name="Murray J.D."/>
            <person name="Naoumkina M.A."/>
            <person name="Rosen B."/>
            <person name="Silverstein K.A."/>
            <person name="Tang H."/>
            <person name="Rombauts S."/>
            <person name="Zhao P.X."/>
            <person name="Zhou P."/>
            <person name="Barbe V."/>
            <person name="Bardou P."/>
            <person name="Bechner M."/>
            <person name="Bellec A."/>
            <person name="Berger A."/>
            <person name="Berges H."/>
            <person name="Bidwell S."/>
            <person name="Bisseling T."/>
            <person name="Choisne N."/>
            <person name="Couloux A."/>
            <person name="Denny R."/>
            <person name="Deshpande S."/>
            <person name="Dai X."/>
            <person name="Doyle J.J."/>
            <person name="Dudez A.M."/>
            <person name="Farmer A.D."/>
            <person name="Fouteau S."/>
            <person name="Franken C."/>
            <person name="Gibelin C."/>
            <person name="Gish J."/>
            <person name="Goldstein S."/>
            <person name="Gonzalez A.J."/>
            <person name="Green P.J."/>
            <person name="Hallab A."/>
            <person name="Hartog M."/>
            <person name="Hua A."/>
            <person name="Humphray S.J."/>
            <person name="Jeong D.H."/>
            <person name="Jing Y."/>
            <person name="Jocker A."/>
            <person name="Kenton S.M."/>
            <person name="Kim D.J."/>
            <person name="Klee K."/>
            <person name="Lai H."/>
            <person name="Lang C."/>
            <person name="Lin S."/>
            <person name="Macmil S.L."/>
            <person name="Magdelenat G."/>
            <person name="Matthews L."/>
            <person name="McCorrison J."/>
            <person name="Monaghan E.L."/>
            <person name="Mun J.H."/>
            <person name="Najar F.Z."/>
            <person name="Nicholson C."/>
            <person name="Noirot C."/>
            <person name="O'Bleness M."/>
            <person name="Paule C.R."/>
            <person name="Poulain J."/>
            <person name="Prion F."/>
            <person name="Qin B."/>
            <person name="Qu C."/>
            <person name="Retzel E.F."/>
            <person name="Riddle C."/>
            <person name="Sallet E."/>
            <person name="Samain S."/>
            <person name="Samson N."/>
            <person name="Sanders I."/>
            <person name="Saurat O."/>
            <person name="Scarpelli C."/>
            <person name="Schiex T."/>
            <person name="Segurens B."/>
            <person name="Severin A.J."/>
            <person name="Sherrier D.J."/>
            <person name="Shi R."/>
            <person name="Sims S."/>
            <person name="Singer S.R."/>
            <person name="Sinharoy S."/>
            <person name="Sterck L."/>
            <person name="Viollet A."/>
            <person name="Wang B.B."/>
            <person name="Wang K."/>
            <person name="Wang M."/>
            <person name="Wang X."/>
            <person name="Warfsmann J."/>
            <person name="Weissenbach J."/>
            <person name="White D.D."/>
            <person name="White J.D."/>
            <person name="Wiley G.B."/>
            <person name="Wincker P."/>
            <person name="Xing Y."/>
            <person name="Yang L."/>
            <person name="Yao Z."/>
            <person name="Ying F."/>
            <person name="Zhai J."/>
            <person name="Zhou L."/>
            <person name="Zuber A."/>
            <person name="Denarie J."/>
            <person name="Dixon R.A."/>
            <person name="May G.D."/>
            <person name="Schwartz D.C."/>
            <person name="Rogers J."/>
            <person name="Quetier F."/>
            <person name="Town C.D."/>
            <person name="Roe B.A."/>
        </authorList>
    </citation>
    <scope>NUCLEOTIDE SEQUENCE [LARGE SCALE GENOMIC DNA]</scope>
    <source>
        <strain evidence="2">A17</strain>
        <strain evidence="3 4">cv. Jemalong A17</strain>
    </source>
</reference>
<evidence type="ECO:0000313" key="3">
    <source>
        <dbReference type="EnsemblPlants" id="KEH16005"/>
    </source>
</evidence>
<feature type="region of interest" description="Disordered" evidence="1">
    <location>
        <begin position="583"/>
        <end position="607"/>
    </location>
</feature>
<dbReference type="AlphaFoldDB" id="A0A072TR19"/>
<evidence type="ECO:0000256" key="1">
    <source>
        <dbReference type="SAM" id="MobiDB-lite"/>
    </source>
</evidence>
<protein>
    <submittedName>
        <fullName evidence="2 3">Uncharacterized protein</fullName>
    </submittedName>
</protein>
<dbReference type="InterPro" id="IPR056366">
    <property type="entry name" value="Ribosomal_eL24"/>
</dbReference>
<gene>
    <name evidence="2" type="ORF">MTR_0387s0030</name>
</gene>
<evidence type="ECO:0000313" key="4">
    <source>
        <dbReference type="Proteomes" id="UP000002051"/>
    </source>
</evidence>
<dbReference type="Proteomes" id="UP000002051">
    <property type="component" value="Unassembled WGS sequence"/>
</dbReference>
<reference evidence="2 4" key="2">
    <citation type="journal article" date="2014" name="BMC Genomics">
        <title>An improved genome release (version Mt4.0) for the model legume Medicago truncatula.</title>
        <authorList>
            <person name="Tang H."/>
            <person name="Krishnakumar V."/>
            <person name="Bidwell S."/>
            <person name="Rosen B."/>
            <person name="Chan A."/>
            <person name="Zhou S."/>
            <person name="Gentzbittel L."/>
            <person name="Childs K.L."/>
            <person name="Yandell M."/>
            <person name="Gundlach H."/>
            <person name="Mayer K.F."/>
            <person name="Schwartz D.C."/>
            <person name="Town C.D."/>
        </authorList>
    </citation>
    <scope>GENOME REANNOTATION</scope>
    <source>
        <strain evidence="2">A17</strain>
        <strain evidence="3 4">cv. Jemalong A17</strain>
    </source>
</reference>
<evidence type="ECO:0000313" key="2">
    <source>
        <dbReference type="EMBL" id="KEH16005.1"/>
    </source>
</evidence>
<feature type="compositionally biased region" description="Basic residues" evidence="1">
    <location>
        <begin position="521"/>
        <end position="531"/>
    </location>
</feature>
<dbReference type="PANTHER" id="PTHR10792">
    <property type="entry name" value="60S RIBOSOMAL PROTEIN L24"/>
    <property type="match status" value="1"/>
</dbReference>
<dbReference type="EnsemblPlants" id="KEH16005">
    <property type="protein sequence ID" value="KEH16005"/>
    <property type="gene ID" value="MTR_0387s0030"/>
</dbReference>
<dbReference type="HOGENOM" id="CLU_015296_2_0_1"/>
<organism evidence="2 4">
    <name type="scientific">Medicago truncatula</name>
    <name type="common">Barrel medic</name>
    <name type="synonym">Medicago tribuloides</name>
    <dbReference type="NCBI Taxonomy" id="3880"/>
    <lineage>
        <taxon>Eukaryota</taxon>
        <taxon>Viridiplantae</taxon>
        <taxon>Streptophyta</taxon>
        <taxon>Embryophyta</taxon>
        <taxon>Tracheophyta</taxon>
        <taxon>Spermatophyta</taxon>
        <taxon>Magnoliopsida</taxon>
        <taxon>eudicotyledons</taxon>
        <taxon>Gunneridae</taxon>
        <taxon>Pentapetalae</taxon>
        <taxon>rosids</taxon>
        <taxon>fabids</taxon>
        <taxon>Fabales</taxon>
        <taxon>Fabaceae</taxon>
        <taxon>Papilionoideae</taxon>
        <taxon>50 kb inversion clade</taxon>
        <taxon>NPAAA clade</taxon>
        <taxon>Hologalegina</taxon>
        <taxon>IRL clade</taxon>
        <taxon>Trifolieae</taxon>
        <taxon>Medicago</taxon>
    </lineage>
</organism>
<feature type="region of interest" description="Disordered" evidence="1">
    <location>
        <begin position="326"/>
        <end position="356"/>
    </location>
</feature>
<feature type="region of interest" description="Disordered" evidence="1">
    <location>
        <begin position="497"/>
        <end position="550"/>
    </location>
</feature>
<feature type="compositionally biased region" description="Low complexity" evidence="1">
    <location>
        <begin position="497"/>
        <end position="519"/>
    </location>
</feature>
<feature type="compositionally biased region" description="Low complexity" evidence="1">
    <location>
        <begin position="584"/>
        <end position="605"/>
    </location>
</feature>
<name>A0A072TR19_MEDTR</name>
<accession>A0A072TR19</accession>
<dbReference type="PANTHER" id="PTHR10792:SF8">
    <property type="entry name" value="RIBOSOME BIOGENESIS PROTEIN RLP24-RELATED"/>
    <property type="match status" value="1"/>
</dbReference>
<sequence>MASSSAVPTIKINTNKSYVLKERTMFVPMNKLDVQIESPVDFDSLERNGIDIKGYFAGQQMIAYFKMLNIPTYMNLVCCDGMEITITEEAIAKACGCSNSGLFQWDVVKSQWEDKINGVLVNGKAKAKTTEMSSIHRMYLKILSECIFQKGGGIDHLSLDHKVVLYCLASFEKINLPKYILYYMCWAIREGQKNERRQIPYGRLLSVIFVQGRLLNYLKNYGVSSDEELGTVTGKIINGRTLQFMNIIKEFHPHNKDLKESTVQSDLMKDFPLISKEDNPEVLYQFITAHFKETGEIISYASIPGTMGGAPLKIKWKRTKIIEKEDAPAPKSKRAKVAKTEASSAPDTIAPEGSKKRRIKGIKDIKEAVKEATEEWVHEENGEEEEHTLEPRKKKAKKPLEIVSPMMVVTPELARMAKEYADDAIAKKKQLAEHAEKAAEILAPAAEFEEQAVKEATGMLQEALKKGKGISEDIASESASGALLSGKSSDLLAHVNSQTLSSSPSSSSSSTDLDDIPLSQHYKKPLPKSKTTKTSNLPQTSSLEPSNIDERTISLSERRIEVCKRLSADHPFEPPIIQTLNVIQPSSEPSPSQPSSNIPQPSSPSTLFSLEKHLGGEMSVTLQKASKIVPKKIVLENQQPPSPIIEEEPEGHIQFQNQPQNDSETQPEIINQRTIQNEIILEQQIASDQPSTSQTIIIP</sequence>
<proteinExistence type="predicted"/>
<keyword evidence="4" id="KW-1185">Reference proteome</keyword>
<dbReference type="EMBL" id="KL403112">
    <property type="protein sequence ID" value="KEH16005.1"/>
    <property type="molecule type" value="Genomic_DNA"/>
</dbReference>
<feature type="region of interest" description="Disordered" evidence="1">
    <location>
        <begin position="374"/>
        <end position="397"/>
    </location>
</feature>
<dbReference type="GO" id="GO:0003735">
    <property type="term" value="F:structural constituent of ribosome"/>
    <property type="evidence" value="ECO:0007669"/>
    <property type="project" value="InterPro"/>
</dbReference>
<reference evidence="3" key="3">
    <citation type="submission" date="2015-06" db="UniProtKB">
        <authorList>
            <consortium name="EnsemblPlants"/>
        </authorList>
    </citation>
    <scope>IDENTIFICATION</scope>
    <source>
        <strain evidence="3">cv. Jemalong A17</strain>
    </source>
</reference>